<dbReference type="GO" id="GO:0003700">
    <property type="term" value="F:DNA-binding transcription factor activity"/>
    <property type="evidence" value="ECO:0007669"/>
    <property type="project" value="InterPro"/>
</dbReference>
<keyword evidence="2" id="KW-0238">DNA-binding</keyword>
<reference evidence="5 6" key="1">
    <citation type="submission" date="2016-11" db="EMBL/GenBank/DDBJ databases">
        <authorList>
            <person name="Jaros S."/>
            <person name="Januszkiewicz K."/>
            <person name="Wedrychowicz H."/>
        </authorList>
    </citation>
    <scope>NUCLEOTIDE SEQUENCE [LARGE SCALE GENOMIC DNA]</scope>
    <source>
        <strain evidence="5 6">DSM 17459</strain>
    </source>
</reference>
<organism evidence="5 6">
    <name type="scientific">Lactonifactor longoviformis DSM 17459</name>
    <dbReference type="NCBI Taxonomy" id="1122155"/>
    <lineage>
        <taxon>Bacteria</taxon>
        <taxon>Bacillati</taxon>
        <taxon>Bacillota</taxon>
        <taxon>Clostridia</taxon>
        <taxon>Eubacteriales</taxon>
        <taxon>Clostridiaceae</taxon>
        <taxon>Lactonifactor</taxon>
    </lineage>
</organism>
<evidence type="ECO:0000259" key="4">
    <source>
        <dbReference type="PROSITE" id="PS50949"/>
    </source>
</evidence>
<evidence type="ECO:0000256" key="3">
    <source>
        <dbReference type="ARBA" id="ARBA00023163"/>
    </source>
</evidence>
<dbReference type="EMBL" id="FQVI01000018">
    <property type="protein sequence ID" value="SHF24504.1"/>
    <property type="molecule type" value="Genomic_DNA"/>
</dbReference>
<dbReference type="InterPro" id="IPR011711">
    <property type="entry name" value="GntR_C"/>
</dbReference>
<evidence type="ECO:0000256" key="2">
    <source>
        <dbReference type="ARBA" id="ARBA00023125"/>
    </source>
</evidence>
<keyword evidence="6" id="KW-1185">Reference proteome</keyword>
<dbReference type="GO" id="GO:0003677">
    <property type="term" value="F:DNA binding"/>
    <property type="evidence" value="ECO:0007669"/>
    <property type="project" value="UniProtKB-KW"/>
</dbReference>
<evidence type="ECO:0000313" key="5">
    <source>
        <dbReference type="EMBL" id="SHF24504.1"/>
    </source>
</evidence>
<feature type="domain" description="HTH gntR-type" evidence="4">
    <location>
        <begin position="8"/>
        <end position="76"/>
    </location>
</feature>
<name>A0A1M5A2N1_9CLOT</name>
<dbReference type="PANTHER" id="PTHR43537">
    <property type="entry name" value="TRANSCRIPTIONAL REGULATOR, GNTR FAMILY"/>
    <property type="match status" value="1"/>
</dbReference>
<dbReference type="PANTHER" id="PTHR43537:SF5">
    <property type="entry name" value="UXU OPERON TRANSCRIPTIONAL REGULATOR"/>
    <property type="match status" value="1"/>
</dbReference>
<keyword evidence="5" id="KW-0670">Pyruvate</keyword>
<dbReference type="InterPro" id="IPR036390">
    <property type="entry name" value="WH_DNA-bd_sf"/>
</dbReference>
<dbReference type="SMART" id="SM00895">
    <property type="entry name" value="FCD"/>
    <property type="match status" value="1"/>
</dbReference>
<sequence>MFNHIGNKKNYEYIVEQIKDMIINGELTVGERLPTEKELSEKFGVSRTSVREALKALEVIGICESRQGGGNFIVNKVQERTTNNLSLLYTLNNGKIEDLIQLRRCIESESIRNIIEQGNDDIIRELGEIIEHYNSSATSKERTGWDRQFHSKIIEASGNSMFVFLLNALSKLYYQNISLVSKIIEDAYPKDLLQQEHNELYEAIKTRDLELARKAINEHFAFTDDDRAALKVLQSIAKDPL</sequence>
<dbReference type="AlphaFoldDB" id="A0A1M5A2N1"/>
<keyword evidence="3" id="KW-0804">Transcription</keyword>
<evidence type="ECO:0000256" key="1">
    <source>
        <dbReference type="ARBA" id="ARBA00023015"/>
    </source>
</evidence>
<evidence type="ECO:0000313" key="6">
    <source>
        <dbReference type="Proteomes" id="UP000184245"/>
    </source>
</evidence>
<dbReference type="SUPFAM" id="SSF46785">
    <property type="entry name" value="Winged helix' DNA-binding domain"/>
    <property type="match status" value="1"/>
</dbReference>
<dbReference type="Proteomes" id="UP000184245">
    <property type="component" value="Unassembled WGS sequence"/>
</dbReference>
<dbReference type="InterPro" id="IPR008920">
    <property type="entry name" value="TF_FadR/GntR_C"/>
</dbReference>
<dbReference type="CDD" id="cd07377">
    <property type="entry name" value="WHTH_GntR"/>
    <property type="match status" value="1"/>
</dbReference>
<gene>
    <name evidence="5" type="ORF">SAMN02745158_02996</name>
</gene>
<dbReference type="InterPro" id="IPR036388">
    <property type="entry name" value="WH-like_DNA-bd_sf"/>
</dbReference>
<dbReference type="STRING" id="1122155.SAMN02745158_02996"/>
<dbReference type="InterPro" id="IPR000524">
    <property type="entry name" value="Tscrpt_reg_HTH_GntR"/>
</dbReference>
<dbReference type="PRINTS" id="PR00035">
    <property type="entry name" value="HTHGNTR"/>
</dbReference>
<dbReference type="SMART" id="SM00345">
    <property type="entry name" value="HTH_GNTR"/>
    <property type="match status" value="1"/>
</dbReference>
<dbReference type="PROSITE" id="PS50949">
    <property type="entry name" value="HTH_GNTR"/>
    <property type="match status" value="1"/>
</dbReference>
<dbReference type="Gene3D" id="1.20.120.530">
    <property type="entry name" value="GntR ligand-binding domain-like"/>
    <property type="match status" value="1"/>
</dbReference>
<dbReference type="Pfam" id="PF00392">
    <property type="entry name" value="GntR"/>
    <property type="match status" value="1"/>
</dbReference>
<dbReference type="SUPFAM" id="SSF48008">
    <property type="entry name" value="GntR ligand-binding domain-like"/>
    <property type="match status" value="1"/>
</dbReference>
<dbReference type="Gene3D" id="1.10.10.10">
    <property type="entry name" value="Winged helix-like DNA-binding domain superfamily/Winged helix DNA-binding domain"/>
    <property type="match status" value="1"/>
</dbReference>
<proteinExistence type="predicted"/>
<keyword evidence="1" id="KW-0805">Transcription regulation</keyword>
<dbReference type="Pfam" id="PF07729">
    <property type="entry name" value="FCD"/>
    <property type="match status" value="1"/>
</dbReference>
<protein>
    <submittedName>
        <fullName evidence="5">GntR family transcriptional regulator, transcriptional repressor for pyruvate dehydrogenase complex</fullName>
    </submittedName>
</protein>
<dbReference type="OrthoDB" id="9799482at2"/>
<dbReference type="RefSeq" id="WP_072853176.1">
    <property type="nucleotide sequence ID" value="NZ_FQVI01000018.1"/>
</dbReference>
<accession>A0A1M5A2N1</accession>